<feature type="region of interest" description="Disordered" evidence="1">
    <location>
        <begin position="1"/>
        <end position="21"/>
    </location>
</feature>
<sequence>MTVPPEGVGLPEAVAPDPEGRLGPAQVARWGATTGFLVKLLDAGQRLPVHCHPTRAFARAHLGCSFGKTEVWLERLPPRAGQTVLVPYGAGPASLRGRDIEVLRCLPPEHDAIEEAAP</sequence>
<gene>
    <name evidence="2" type="ORF">J4709_48745</name>
</gene>
<protein>
    <recommendedName>
        <fullName evidence="4">Cupin domain-containing protein</fullName>
    </recommendedName>
</protein>
<dbReference type="Proteomes" id="UP000680206">
    <property type="component" value="Unassembled WGS sequence"/>
</dbReference>
<evidence type="ECO:0000313" key="3">
    <source>
        <dbReference type="Proteomes" id="UP000680206"/>
    </source>
</evidence>
<dbReference type="Gene3D" id="2.60.120.10">
    <property type="entry name" value="Jelly Rolls"/>
    <property type="match status" value="1"/>
</dbReference>
<dbReference type="SUPFAM" id="SSF51182">
    <property type="entry name" value="RmlC-like cupins"/>
    <property type="match status" value="1"/>
</dbReference>
<reference evidence="2 3" key="1">
    <citation type="submission" date="2021-03" db="EMBL/GenBank/DDBJ databases">
        <title>Actinomadura violae sp. nov., isolated from lichen in Thailand.</title>
        <authorList>
            <person name="Kanchanasin P."/>
            <person name="Saeng-In P."/>
            <person name="Phongsopitanun W."/>
            <person name="Yuki M."/>
            <person name="Kudo T."/>
            <person name="Ohkuma M."/>
            <person name="Tanasupawat S."/>
        </authorList>
    </citation>
    <scope>NUCLEOTIDE SEQUENCE [LARGE SCALE GENOMIC DNA]</scope>
    <source>
        <strain evidence="2 3">LCR2-06</strain>
    </source>
</reference>
<evidence type="ECO:0000313" key="2">
    <source>
        <dbReference type="EMBL" id="MBO2465477.1"/>
    </source>
</evidence>
<dbReference type="EMBL" id="JAGEPF010000046">
    <property type="protein sequence ID" value="MBO2465477.1"/>
    <property type="molecule type" value="Genomic_DNA"/>
</dbReference>
<evidence type="ECO:0008006" key="4">
    <source>
        <dbReference type="Google" id="ProtNLM"/>
    </source>
</evidence>
<accession>A0ABS3S8Z8</accession>
<name>A0ABS3S8Z8_9ACTN</name>
<dbReference type="InterPro" id="IPR011051">
    <property type="entry name" value="RmlC_Cupin_sf"/>
</dbReference>
<keyword evidence="3" id="KW-1185">Reference proteome</keyword>
<dbReference type="InterPro" id="IPR014710">
    <property type="entry name" value="RmlC-like_jellyroll"/>
</dbReference>
<proteinExistence type="predicted"/>
<evidence type="ECO:0000256" key="1">
    <source>
        <dbReference type="SAM" id="MobiDB-lite"/>
    </source>
</evidence>
<organism evidence="2 3">
    <name type="scientific">Actinomadura violacea</name>
    <dbReference type="NCBI Taxonomy" id="2819934"/>
    <lineage>
        <taxon>Bacteria</taxon>
        <taxon>Bacillati</taxon>
        <taxon>Actinomycetota</taxon>
        <taxon>Actinomycetes</taxon>
        <taxon>Streptosporangiales</taxon>
        <taxon>Thermomonosporaceae</taxon>
        <taxon>Actinomadura</taxon>
    </lineage>
</organism>
<comment type="caution">
    <text evidence="2">The sequence shown here is derived from an EMBL/GenBank/DDBJ whole genome shotgun (WGS) entry which is preliminary data.</text>
</comment>